<dbReference type="Proteomes" id="UP000032522">
    <property type="component" value="Unassembled WGS sequence"/>
</dbReference>
<name>A0A0D8BXN2_GEOKU</name>
<organism evidence="1 2">
    <name type="scientific">Geobacillus kaustophilus</name>
    <dbReference type="NCBI Taxonomy" id="1462"/>
    <lineage>
        <taxon>Bacteria</taxon>
        <taxon>Bacillati</taxon>
        <taxon>Bacillota</taxon>
        <taxon>Bacilli</taxon>
        <taxon>Bacillales</taxon>
        <taxon>Anoxybacillaceae</taxon>
        <taxon>Geobacillus</taxon>
        <taxon>Geobacillus thermoleovorans group</taxon>
    </lineage>
</organism>
<protein>
    <submittedName>
        <fullName evidence="1">Uncharacterized protein</fullName>
    </submittedName>
</protein>
<dbReference type="RefSeq" id="WP_156135612.1">
    <property type="nucleotide sequence ID" value="NZ_JYBP01000003.1"/>
</dbReference>
<dbReference type="EMBL" id="JYBP01000003">
    <property type="protein sequence ID" value="KJE28938.1"/>
    <property type="molecule type" value="Genomic_DNA"/>
</dbReference>
<proteinExistence type="predicted"/>
<evidence type="ECO:0000313" key="2">
    <source>
        <dbReference type="Proteomes" id="UP000032522"/>
    </source>
</evidence>
<dbReference type="OrthoDB" id="2972583at2"/>
<comment type="caution">
    <text evidence="1">The sequence shown here is derived from an EMBL/GenBank/DDBJ whole genome shotgun (WGS) entry which is preliminary data.</text>
</comment>
<dbReference type="PATRIC" id="fig|1462.6.peg.153"/>
<accession>A0A0D8BXN2</accession>
<dbReference type="AlphaFoldDB" id="A0A0D8BXN2"/>
<reference evidence="1 2" key="1">
    <citation type="submission" date="2015-01" db="EMBL/GenBank/DDBJ databases">
        <authorList>
            <person name="Filippidou S."/>
            <person name="Jeanneret N."/>
            <person name="Russel-Delif L."/>
            <person name="Junier T."/>
            <person name="Wunderlin T."/>
            <person name="Molina V."/>
            <person name="Johnson S.L."/>
            <person name="Davenport K.W."/>
            <person name="Chain P.S."/>
            <person name="Dorador C."/>
            <person name="Junier P."/>
        </authorList>
    </citation>
    <scope>NUCLEOTIDE SEQUENCE [LARGE SCALE GENOMIC DNA]</scope>
    <source>
        <strain evidence="1 2">Et7/4</strain>
    </source>
</reference>
<sequence>MKTFGTLIFLNGQAFLELEIGELIALNNSFIVEDLNGQPITLDDKYAGQQIVIRKAVA</sequence>
<evidence type="ECO:0000313" key="1">
    <source>
        <dbReference type="EMBL" id="KJE28938.1"/>
    </source>
</evidence>
<gene>
    <name evidence="1" type="ORF">LG52_68</name>
</gene>